<evidence type="ECO:0000256" key="9">
    <source>
        <dbReference type="ARBA" id="ARBA00030407"/>
    </source>
</evidence>
<evidence type="ECO:0000256" key="5">
    <source>
        <dbReference type="ARBA" id="ARBA00023150"/>
    </source>
</evidence>
<keyword evidence="13" id="KW-0808">Transferase</keyword>
<comment type="caution">
    <text evidence="13">The sequence shown here is derived from an EMBL/GenBank/DDBJ whole genome shotgun (WGS) entry which is preliminary data.</text>
</comment>
<evidence type="ECO:0000256" key="8">
    <source>
        <dbReference type="ARBA" id="ARBA00029745"/>
    </source>
</evidence>
<evidence type="ECO:0000256" key="4">
    <source>
        <dbReference type="ARBA" id="ARBA00013858"/>
    </source>
</evidence>
<comment type="similarity">
    <text evidence="2">Belongs to the MoaE family.</text>
</comment>
<keyword evidence="5" id="KW-0501">Molybdenum cofactor biosynthesis</keyword>
<dbReference type="EMBL" id="MIPT01000001">
    <property type="protein sequence ID" value="OHT18928.1"/>
    <property type="molecule type" value="Genomic_DNA"/>
</dbReference>
<dbReference type="UniPathway" id="UPA00344"/>
<evidence type="ECO:0000256" key="6">
    <source>
        <dbReference type="ARBA" id="ARBA00025448"/>
    </source>
</evidence>
<dbReference type="GO" id="GO:0006777">
    <property type="term" value="P:Mo-molybdopterin cofactor biosynthetic process"/>
    <property type="evidence" value="ECO:0007669"/>
    <property type="project" value="UniProtKB-KW"/>
</dbReference>
<accession>A0A1S1H9Z4</accession>
<dbReference type="CDD" id="cd00756">
    <property type="entry name" value="MoaE"/>
    <property type="match status" value="1"/>
</dbReference>
<evidence type="ECO:0000256" key="3">
    <source>
        <dbReference type="ARBA" id="ARBA00011950"/>
    </source>
</evidence>
<dbReference type="SUPFAM" id="SSF54690">
    <property type="entry name" value="Molybdopterin synthase subunit MoaE"/>
    <property type="match status" value="1"/>
</dbReference>
<evidence type="ECO:0000313" key="14">
    <source>
        <dbReference type="Proteomes" id="UP000179467"/>
    </source>
</evidence>
<dbReference type="InterPro" id="IPR003448">
    <property type="entry name" value="Mopterin_biosynth_MoaE"/>
</dbReference>
<gene>
    <name evidence="13" type="primary">moaE</name>
    <name evidence="13" type="ORF">BHE75_00908</name>
</gene>
<comment type="pathway">
    <text evidence="1">Cofactor biosynthesis; molybdopterin biosynthesis.</text>
</comment>
<evidence type="ECO:0000256" key="7">
    <source>
        <dbReference type="ARBA" id="ARBA00026066"/>
    </source>
</evidence>
<comment type="subunit">
    <text evidence="7">Heterotetramer of 2 MoaD subunits and 2 MoaE subunits. Also stable as homodimer. The enzyme changes between these two forms during catalysis.</text>
</comment>
<evidence type="ECO:0000256" key="10">
    <source>
        <dbReference type="ARBA" id="ARBA00030781"/>
    </source>
</evidence>
<reference evidence="13 14" key="1">
    <citation type="submission" date="2016-09" db="EMBL/GenBank/DDBJ databases">
        <title>Metabolic pathway, cell adaptation mechanisms and a novel monoxygenase revealed through proteogenomic-transcription analysis of a Sphingomonas haloaromaticamans strain degrading the fungicide ortho-phenylphenol.</title>
        <authorList>
            <person name="Perruchon C."/>
            <person name="Papadopoulou E.S."/>
            <person name="Rousidou C."/>
            <person name="Vasileiadis S."/>
            <person name="Tanou G."/>
            <person name="Amoutzias G."/>
            <person name="Molassiotis A."/>
            <person name="Karpouzas D.G."/>
        </authorList>
    </citation>
    <scope>NUCLEOTIDE SEQUENCE [LARGE SCALE GENOMIC DNA]</scope>
    <source>
        <strain evidence="13 14">P3</strain>
    </source>
</reference>
<dbReference type="GO" id="GO:0030366">
    <property type="term" value="F:molybdopterin synthase activity"/>
    <property type="evidence" value="ECO:0007669"/>
    <property type="project" value="UniProtKB-EC"/>
</dbReference>
<organism evidence="13 14">
    <name type="scientific">Edaphosphingomonas haloaromaticamans</name>
    <dbReference type="NCBI Taxonomy" id="653954"/>
    <lineage>
        <taxon>Bacteria</taxon>
        <taxon>Pseudomonadati</taxon>
        <taxon>Pseudomonadota</taxon>
        <taxon>Alphaproteobacteria</taxon>
        <taxon>Sphingomonadales</taxon>
        <taxon>Rhizorhabdaceae</taxon>
        <taxon>Edaphosphingomonas</taxon>
    </lineage>
</organism>
<dbReference type="PANTHER" id="PTHR23404">
    <property type="entry name" value="MOLYBDOPTERIN SYNTHASE RELATED"/>
    <property type="match status" value="1"/>
</dbReference>
<proteinExistence type="inferred from homology"/>
<comment type="function">
    <text evidence="6">Converts molybdopterin precursor Z into molybdopterin. This requires the incorporation of two sulfur atoms into precursor Z to generate a dithiolene group. The sulfur is provided by MoaD.</text>
</comment>
<dbReference type="EC" id="2.8.1.12" evidence="3"/>
<evidence type="ECO:0000313" key="13">
    <source>
        <dbReference type="EMBL" id="OHT18928.1"/>
    </source>
</evidence>
<evidence type="ECO:0000256" key="11">
    <source>
        <dbReference type="ARBA" id="ARBA00032474"/>
    </source>
</evidence>
<comment type="catalytic activity">
    <reaction evidence="12">
        <text>2 [molybdopterin-synthase sulfur-carrier protein]-C-terminal-Gly-aminoethanethioate + cyclic pyranopterin phosphate + H2O = molybdopterin + 2 [molybdopterin-synthase sulfur-carrier protein]-C-terminal Gly-Gly + 2 H(+)</text>
        <dbReference type="Rhea" id="RHEA:26333"/>
        <dbReference type="Rhea" id="RHEA-COMP:12202"/>
        <dbReference type="Rhea" id="RHEA-COMP:19907"/>
        <dbReference type="ChEBI" id="CHEBI:15377"/>
        <dbReference type="ChEBI" id="CHEBI:15378"/>
        <dbReference type="ChEBI" id="CHEBI:58698"/>
        <dbReference type="ChEBI" id="CHEBI:59648"/>
        <dbReference type="ChEBI" id="CHEBI:90778"/>
        <dbReference type="ChEBI" id="CHEBI:232372"/>
        <dbReference type="EC" id="2.8.1.12"/>
    </reaction>
</comment>
<evidence type="ECO:0000256" key="12">
    <source>
        <dbReference type="ARBA" id="ARBA00049878"/>
    </source>
</evidence>
<evidence type="ECO:0000256" key="1">
    <source>
        <dbReference type="ARBA" id="ARBA00005046"/>
    </source>
</evidence>
<sequence length="149" mass="16258">MRDIRVQIERFDPGEELARLEALGGGGVASFTGIVRGEGGLVELLLEHHPGMTAKAMARIAAEAERRWPLLGLTLIHRHGPMAPGERIVFVGTAAMHRGPALEASAFLIDWLKTAAPFWKRERFADGREAWVEPRAGDAAAAARWDDQG</sequence>
<protein>
    <recommendedName>
        <fullName evidence="4">Molybdopterin synthase catalytic subunit</fullName>
        <ecNumber evidence="3">2.8.1.12</ecNumber>
    </recommendedName>
    <alternativeName>
        <fullName evidence="10">MPT synthase subunit 2</fullName>
    </alternativeName>
    <alternativeName>
        <fullName evidence="8">Molybdenum cofactor biosynthesis protein E</fullName>
    </alternativeName>
    <alternativeName>
        <fullName evidence="9">Molybdopterin-converting factor large subunit</fullName>
    </alternativeName>
    <alternativeName>
        <fullName evidence="11">Molybdopterin-converting factor subunit 2</fullName>
    </alternativeName>
</protein>
<dbReference type="RefSeq" id="WP_070932708.1">
    <property type="nucleotide sequence ID" value="NZ_MIPT01000001.1"/>
</dbReference>
<keyword evidence="14" id="KW-1185">Reference proteome</keyword>
<name>A0A1S1H9Z4_9SPHN</name>
<dbReference type="AlphaFoldDB" id="A0A1S1H9Z4"/>
<dbReference type="Pfam" id="PF02391">
    <property type="entry name" value="MoaE"/>
    <property type="match status" value="1"/>
</dbReference>
<dbReference type="InterPro" id="IPR036563">
    <property type="entry name" value="MoaE_sf"/>
</dbReference>
<dbReference type="Proteomes" id="UP000179467">
    <property type="component" value="Unassembled WGS sequence"/>
</dbReference>
<dbReference type="OrthoDB" id="9803224at2"/>
<dbReference type="Gene3D" id="3.90.1170.40">
    <property type="entry name" value="Molybdopterin biosynthesis MoaE subunit"/>
    <property type="match status" value="1"/>
</dbReference>
<evidence type="ECO:0000256" key="2">
    <source>
        <dbReference type="ARBA" id="ARBA00005426"/>
    </source>
</evidence>